<dbReference type="InterPro" id="IPR029149">
    <property type="entry name" value="Creatin/AminoP/Spt16_N"/>
</dbReference>
<accession>M3A481</accession>
<dbReference type="EC" id="3.4.11.9" evidence="5"/>
<comment type="function">
    <text evidence="3">Catalyzes the removal of a penultimate prolyl residue from the N-termini of peptides.</text>
</comment>
<evidence type="ECO:0000256" key="8">
    <source>
        <dbReference type="ARBA" id="ARBA00022723"/>
    </source>
</evidence>
<dbReference type="GO" id="GO:0030145">
    <property type="term" value="F:manganese ion binding"/>
    <property type="evidence" value="ECO:0007669"/>
    <property type="project" value="InterPro"/>
</dbReference>
<dbReference type="KEGG" id="pfj:MYCFIDRAFT_214057"/>
<dbReference type="SUPFAM" id="SSF53092">
    <property type="entry name" value="Creatinase/prolidase N-terminal domain"/>
    <property type="match status" value="1"/>
</dbReference>
<reference evidence="16 17" key="1">
    <citation type="journal article" date="2012" name="PLoS Pathog.">
        <title>Diverse lifestyles and strategies of plant pathogenesis encoded in the genomes of eighteen Dothideomycetes fungi.</title>
        <authorList>
            <person name="Ohm R.A."/>
            <person name="Feau N."/>
            <person name="Henrissat B."/>
            <person name="Schoch C.L."/>
            <person name="Horwitz B.A."/>
            <person name="Barry K.W."/>
            <person name="Condon B.J."/>
            <person name="Copeland A.C."/>
            <person name="Dhillon B."/>
            <person name="Glaser F."/>
            <person name="Hesse C.N."/>
            <person name="Kosti I."/>
            <person name="LaButti K."/>
            <person name="Lindquist E.A."/>
            <person name="Lucas S."/>
            <person name="Salamov A.A."/>
            <person name="Bradshaw R.E."/>
            <person name="Ciuffetti L."/>
            <person name="Hamelin R.C."/>
            <person name="Kema G.H.J."/>
            <person name="Lawrence C."/>
            <person name="Scott J.A."/>
            <person name="Spatafora J.W."/>
            <person name="Turgeon B.G."/>
            <person name="de Wit P.J.G.M."/>
            <person name="Zhong S."/>
            <person name="Goodwin S.B."/>
            <person name="Grigoriev I.V."/>
        </authorList>
    </citation>
    <scope>NUCLEOTIDE SEQUENCE [LARGE SCALE GENOMIC DNA]</scope>
    <source>
        <strain evidence="16 17">CIRAD86</strain>
    </source>
</reference>
<dbReference type="RefSeq" id="XP_007923374.1">
    <property type="nucleotide sequence ID" value="XM_007925183.1"/>
</dbReference>
<evidence type="ECO:0000256" key="11">
    <source>
        <dbReference type="ARBA" id="ARBA00023211"/>
    </source>
</evidence>
<keyword evidence="17" id="KW-1185">Reference proteome</keyword>
<evidence type="ECO:0000259" key="15">
    <source>
        <dbReference type="SMART" id="SM01011"/>
    </source>
</evidence>
<dbReference type="STRING" id="383855.M3A481"/>
<comment type="similarity">
    <text evidence="4 14">Belongs to the peptidase M24B family.</text>
</comment>
<proteinExistence type="inferred from homology"/>
<dbReference type="HOGENOM" id="CLU_017266_1_2_1"/>
<dbReference type="eggNOG" id="KOG2737">
    <property type="taxonomic scope" value="Eukaryota"/>
</dbReference>
<evidence type="ECO:0000256" key="7">
    <source>
        <dbReference type="ARBA" id="ARBA00022670"/>
    </source>
</evidence>
<dbReference type="EMBL" id="KB446556">
    <property type="protein sequence ID" value="EME85914.1"/>
    <property type="molecule type" value="Genomic_DNA"/>
</dbReference>
<dbReference type="PANTHER" id="PTHR43226">
    <property type="entry name" value="XAA-PRO AMINOPEPTIDASE 3"/>
    <property type="match status" value="1"/>
</dbReference>
<dbReference type="InterPro" id="IPR001131">
    <property type="entry name" value="Peptidase_M24B_aminopep-P_CS"/>
</dbReference>
<sequence>MLIDNMLNISLQGQGFDKYPAKSHARRVAERLHAKDGLIVLAATKAANWPNSDMPAPFRQDRYFYYMTGCNEPDCLVSYHIKTDILALWLPPIDKARVVWYGRGSTTEEALEKYDIDEAHYIEASKAPSSDLWTDFWRTVANSALARVREWHQIWNQELSPTCRNVVQKHALYTTRVPSPDALYHAIDACRVIKDEHEIDLIRRANVITAEAHISVMKSIHSFTSEAEVDAAYMQVCIARKAKEQAYDVIAGSGPNAAELHYSDNVADFGDGQTVVLDAGCEVDRYASDVTRTLPINAKSPGCWPSTEAAQIYALVEKIQESCIGRMMPGNQFIENYWHAHEMVVEGLLELGIFTGGTVEEIFKAGTSRAFLPHGLGHHVGLEVHDVSPVPHPPFVTFNSSSGPTRRRTELVMQEKFAEWKPEWSESRLSSNWLAPITQSQNSRHSMPYLEAAGLEPGMVVTVEPGIYFNRYLLDNFFLNKKEHQRYINKDVLDQYMQVGGVRIEDDILITRDGYENLTTAPKGKRMLDLIRKSAEGPRA</sequence>
<keyword evidence="11" id="KW-0464">Manganese</keyword>
<dbReference type="InterPro" id="IPR052433">
    <property type="entry name" value="X-Pro_dipept-like"/>
</dbReference>
<dbReference type="InterPro" id="IPR036005">
    <property type="entry name" value="Creatinase/aminopeptidase-like"/>
</dbReference>
<protein>
    <recommendedName>
        <fullName evidence="5">Xaa-Pro aminopeptidase</fullName>
        <ecNumber evidence="5">3.4.11.9</ecNumber>
    </recommendedName>
    <alternativeName>
        <fullName evidence="12">Aminoacylproline aminopeptidase</fullName>
    </alternativeName>
    <alternativeName>
        <fullName evidence="13">Prolidase</fullName>
    </alternativeName>
</protein>
<evidence type="ECO:0000313" key="17">
    <source>
        <dbReference type="Proteomes" id="UP000016932"/>
    </source>
</evidence>
<evidence type="ECO:0000256" key="1">
    <source>
        <dbReference type="ARBA" id="ARBA00001424"/>
    </source>
</evidence>
<evidence type="ECO:0000256" key="5">
    <source>
        <dbReference type="ARBA" id="ARBA00012574"/>
    </source>
</evidence>
<dbReference type="InterPro" id="IPR007865">
    <property type="entry name" value="Aminopep_P_N"/>
</dbReference>
<evidence type="ECO:0000256" key="13">
    <source>
        <dbReference type="ARBA" id="ARBA00032413"/>
    </source>
</evidence>
<dbReference type="Gene3D" id="3.90.230.10">
    <property type="entry name" value="Creatinase/methionine aminopeptidase superfamily"/>
    <property type="match status" value="1"/>
</dbReference>
<dbReference type="Pfam" id="PF05195">
    <property type="entry name" value="AMP_N"/>
    <property type="match status" value="1"/>
</dbReference>
<keyword evidence="9" id="KW-0378">Hydrolase</keyword>
<keyword evidence="7" id="KW-0645">Protease</keyword>
<dbReference type="VEuPathDB" id="FungiDB:MYCFIDRAFT_214057"/>
<evidence type="ECO:0000256" key="3">
    <source>
        <dbReference type="ARBA" id="ARBA00002443"/>
    </source>
</evidence>
<name>M3A481_PSEFD</name>
<gene>
    <name evidence="16" type="ORF">MYCFIDRAFT_214057</name>
</gene>
<dbReference type="SUPFAM" id="SSF55920">
    <property type="entry name" value="Creatinase/aminopeptidase"/>
    <property type="match status" value="1"/>
</dbReference>
<dbReference type="OrthoDB" id="10261878at2759"/>
<evidence type="ECO:0000256" key="6">
    <source>
        <dbReference type="ARBA" id="ARBA00022438"/>
    </source>
</evidence>
<evidence type="ECO:0000256" key="2">
    <source>
        <dbReference type="ARBA" id="ARBA00001936"/>
    </source>
</evidence>
<evidence type="ECO:0000256" key="12">
    <source>
        <dbReference type="ARBA" id="ARBA00030849"/>
    </source>
</evidence>
<dbReference type="GO" id="GO:0070006">
    <property type="term" value="F:metalloaminopeptidase activity"/>
    <property type="evidence" value="ECO:0007669"/>
    <property type="project" value="InterPro"/>
</dbReference>
<keyword evidence="6" id="KW-0031">Aminopeptidase</keyword>
<comment type="catalytic activity">
    <reaction evidence="1">
        <text>Release of any N-terminal amino acid, including proline, that is linked to proline, even from a dipeptide or tripeptide.</text>
        <dbReference type="EC" id="3.4.11.9"/>
    </reaction>
</comment>
<dbReference type="Gene3D" id="3.40.350.10">
    <property type="entry name" value="Creatinase/prolidase N-terminal domain"/>
    <property type="match status" value="1"/>
</dbReference>
<dbReference type="PROSITE" id="PS00491">
    <property type="entry name" value="PROLINE_PEPTIDASE"/>
    <property type="match status" value="1"/>
</dbReference>
<dbReference type="SMART" id="SM01011">
    <property type="entry name" value="AMP_N"/>
    <property type="match status" value="1"/>
</dbReference>
<organism evidence="16 17">
    <name type="scientific">Pseudocercospora fijiensis (strain CIRAD86)</name>
    <name type="common">Black leaf streak disease fungus</name>
    <name type="synonym">Mycosphaerella fijiensis</name>
    <dbReference type="NCBI Taxonomy" id="383855"/>
    <lineage>
        <taxon>Eukaryota</taxon>
        <taxon>Fungi</taxon>
        <taxon>Dikarya</taxon>
        <taxon>Ascomycota</taxon>
        <taxon>Pezizomycotina</taxon>
        <taxon>Dothideomycetes</taxon>
        <taxon>Dothideomycetidae</taxon>
        <taxon>Mycosphaerellales</taxon>
        <taxon>Mycosphaerellaceae</taxon>
        <taxon>Pseudocercospora</taxon>
    </lineage>
</organism>
<dbReference type="GO" id="GO:0006508">
    <property type="term" value="P:proteolysis"/>
    <property type="evidence" value="ECO:0007669"/>
    <property type="project" value="UniProtKB-KW"/>
</dbReference>
<dbReference type="AlphaFoldDB" id="M3A481"/>
<dbReference type="Pfam" id="PF00557">
    <property type="entry name" value="Peptidase_M24"/>
    <property type="match status" value="2"/>
</dbReference>
<evidence type="ECO:0000256" key="9">
    <source>
        <dbReference type="ARBA" id="ARBA00022801"/>
    </source>
</evidence>
<dbReference type="Proteomes" id="UP000016932">
    <property type="component" value="Unassembled WGS sequence"/>
</dbReference>
<feature type="domain" description="Aminopeptidase P N-terminal" evidence="15">
    <location>
        <begin position="19"/>
        <end position="142"/>
    </location>
</feature>
<dbReference type="GeneID" id="19337993"/>
<dbReference type="PANTHER" id="PTHR43226:SF3">
    <property type="entry name" value="XAA-PRO AMINOPEPTIDASE AN0832-RELATED"/>
    <property type="match status" value="1"/>
</dbReference>
<evidence type="ECO:0000256" key="4">
    <source>
        <dbReference type="ARBA" id="ARBA00008766"/>
    </source>
</evidence>
<evidence type="ECO:0000256" key="14">
    <source>
        <dbReference type="RuleBase" id="RU000590"/>
    </source>
</evidence>
<keyword evidence="10" id="KW-0482">Metalloprotease</keyword>
<evidence type="ECO:0000313" key="16">
    <source>
        <dbReference type="EMBL" id="EME85914.1"/>
    </source>
</evidence>
<comment type="cofactor">
    <cofactor evidence="2">
        <name>Mn(2+)</name>
        <dbReference type="ChEBI" id="CHEBI:29035"/>
    </cofactor>
</comment>
<evidence type="ECO:0000256" key="10">
    <source>
        <dbReference type="ARBA" id="ARBA00023049"/>
    </source>
</evidence>
<dbReference type="InterPro" id="IPR000994">
    <property type="entry name" value="Pept_M24"/>
</dbReference>
<keyword evidence="8 14" id="KW-0479">Metal-binding</keyword>